<dbReference type="PROSITE" id="PS00061">
    <property type="entry name" value="ADH_SHORT"/>
    <property type="match status" value="1"/>
</dbReference>
<proteinExistence type="inferred from homology"/>
<evidence type="ECO:0000313" key="4">
    <source>
        <dbReference type="Proteomes" id="UP000309676"/>
    </source>
</evidence>
<dbReference type="InterPro" id="IPR002347">
    <property type="entry name" value="SDR_fam"/>
</dbReference>
<dbReference type="PRINTS" id="PR00080">
    <property type="entry name" value="SDRFAMILY"/>
</dbReference>
<dbReference type="NCBIfam" id="NF005559">
    <property type="entry name" value="PRK07231.1"/>
    <property type="match status" value="1"/>
</dbReference>
<dbReference type="FunFam" id="3.40.50.720:FF:000240">
    <property type="entry name" value="SDR family oxidoreductase"/>
    <property type="match status" value="1"/>
</dbReference>
<dbReference type="Pfam" id="PF13561">
    <property type="entry name" value="adh_short_C2"/>
    <property type="match status" value="1"/>
</dbReference>
<accession>A0A5R9GF72</accession>
<dbReference type="OrthoDB" id="9803333at2"/>
<dbReference type="RefSeq" id="WP_138191311.1">
    <property type="nucleotide sequence ID" value="NZ_VCIW01000001.1"/>
</dbReference>
<keyword evidence="4" id="KW-1185">Reference proteome</keyword>
<protein>
    <submittedName>
        <fullName evidence="3">SDR family oxidoreductase</fullName>
    </submittedName>
</protein>
<sequence>MGIREQFSLANYASIVTGGAVGLGKSMAEGLAEMGSDIVIVDLNAAKADEAARELRERYGVRVLTIEANVCDPNDAERVREETVRAFGRIDVLINNAGIVRNAKAEDMTYEDWTAVMDVNLNGVFLMSQAVGREMIRQRRGSIINISSMSGTIVNTPQNQIAYNVSKAGVISLTKTLAAEWAPHGIRVNTIAPGYMKTELTEKFFRTGGELIERWMSMTPMGRPGMPHELQGIAVYLASEASSFATGGVFSVDGGYTVW</sequence>
<comment type="caution">
    <text evidence="3">The sequence shown here is derived from an EMBL/GenBank/DDBJ whole genome shotgun (WGS) entry which is preliminary data.</text>
</comment>
<evidence type="ECO:0000256" key="1">
    <source>
        <dbReference type="ARBA" id="ARBA00006484"/>
    </source>
</evidence>
<dbReference type="SUPFAM" id="SSF51735">
    <property type="entry name" value="NAD(P)-binding Rossmann-fold domains"/>
    <property type="match status" value="1"/>
</dbReference>
<dbReference type="InterPro" id="IPR036291">
    <property type="entry name" value="NAD(P)-bd_dom_sf"/>
</dbReference>
<evidence type="ECO:0000256" key="2">
    <source>
        <dbReference type="ARBA" id="ARBA00023002"/>
    </source>
</evidence>
<dbReference type="PANTHER" id="PTHR42760:SF115">
    <property type="entry name" value="3-OXOACYL-[ACYL-CARRIER-PROTEIN] REDUCTASE FABG"/>
    <property type="match status" value="1"/>
</dbReference>
<dbReference type="PRINTS" id="PR00081">
    <property type="entry name" value="GDHRDH"/>
</dbReference>
<name>A0A5R9GF72_9BACL</name>
<evidence type="ECO:0000313" key="3">
    <source>
        <dbReference type="EMBL" id="TLS53819.1"/>
    </source>
</evidence>
<keyword evidence="2" id="KW-0560">Oxidoreductase</keyword>
<dbReference type="PANTHER" id="PTHR42760">
    <property type="entry name" value="SHORT-CHAIN DEHYDROGENASES/REDUCTASES FAMILY MEMBER"/>
    <property type="match status" value="1"/>
</dbReference>
<organism evidence="3 4">
    <name type="scientific">Paenibacillus antri</name>
    <dbReference type="NCBI Taxonomy" id="2582848"/>
    <lineage>
        <taxon>Bacteria</taxon>
        <taxon>Bacillati</taxon>
        <taxon>Bacillota</taxon>
        <taxon>Bacilli</taxon>
        <taxon>Bacillales</taxon>
        <taxon>Paenibacillaceae</taxon>
        <taxon>Paenibacillus</taxon>
    </lineage>
</organism>
<dbReference type="Gene3D" id="3.40.50.720">
    <property type="entry name" value="NAD(P)-binding Rossmann-like Domain"/>
    <property type="match status" value="1"/>
</dbReference>
<dbReference type="GO" id="GO:0005975">
    <property type="term" value="P:carbohydrate metabolic process"/>
    <property type="evidence" value="ECO:0007669"/>
    <property type="project" value="UniProtKB-ARBA"/>
</dbReference>
<dbReference type="AlphaFoldDB" id="A0A5R9GF72"/>
<dbReference type="EMBL" id="VCIW01000001">
    <property type="protein sequence ID" value="TLS53819.1"/>
    <property type="molecule type" value="Genomic_DNA"/>
</dbReference>
<comment type="similarity">
    <text evidence="1">Belongs to the short-chain dehydrogenases/reductases (SDR) family.</text>
</comment>
<reference evidence="3 4" key="1">
    <citation type="submission" date="2019-05" db="EMBL/GenBank/DDBJ databases">
        <authorList>
            <person name="Narsing Rao M.P."/>
            <person name="Li W.J."/>
        </authorList>
    </citation>
    <scope>NUCLEOTIDE SEQUENCE [LARGE SCALE GENOMIC DNA]</scope>
    <source>
        <strain evidence="3 4">SYSU_K30003</strain>
    </source>
</reference>
<dbReference type="Proteomes" id="UP000309676">
    <property type="component" value="Unassembled WGS sequence"/>
</dbReference>
<dbReference type="InterPro" id="IPR020904">
    <property type="entry name" value="Sc_DH/Rdtase_CS"/>
</dbReference>
<gene>
    <name evidence="3" type="ORF">FE782_00200</name>
</gene>
<dbReference type="GO" id="GO:0016616">
    <property type="term" value="F:oxidoreductase activity, acting on the CH-OH group of donors, NAD or NADP as acceptor"/>
    <property type="evidence" value="ECO:0007669"/>
    <property type="project" value="UniProtKB-ARBA"/>
</dbReference>